<protein>
    <submittedName>
        <fullName evidence="2">Uncharacterized protein</fullName>
    </submittedName>
</protein>
<organism evidence="2 3">
    <name type="scientific">Solanum verrucosum</name>
    <dbReference type="NCBI Taxonomy" id="315347"/>
    <lineage>
        <taxon>Eukaryota</taxon>
        <taxon>Viridiplantae</taxon>
        <taxon>Streptophyta</taxon>
        <taxon>Embryophyta</taxon>
        <taxon>Tracheophyta</taxon>
        <taxon>Spermatophyta</taxon>
        <taxon>Magnoliopsida</taxon>
        <taxon>eudicotyledons</taxon>
        <taxon>Gunneridae</taxon>
        <taxon>Pentapetalae</taxon>
        <taxon>asterids</taxon>
        <taxon>lamiids</taxon>
        <taxon>Solanales</taxon>
        <taxon>Solanaceae</taxon>
        <taxon>Solanoideae</taxon>
        <taxon>Solaneae</taxon>
        <taxon>Solanum</taxon>
    </lineage>
</organism>
<name>A0AAF0UQB2_SOLVR</name>
<reference evidence="2" key="1">
    <citation type="submission" date="2023-08" db="EMBL/GenBank/DDBJ databases">
        <title>A de novo genome assembly of Solanum verrucosum Schlechtendal, a Mexican diploid species geographically isolated from the other diploid A-genome species in potato relatives.</title>
        <authorList>
            <person name="Hosaka K."/>
        </authorList>
    </citation>
    <scope>NUCLEOTIDE SEQUENCE</scope>
    <source>
        <tissue evidence="2">Young leaves</tissue>
    </source>
</reference>
<dbReference type="EMBL" id="CP133621">
    <property type="protein sequence ID" value="WMV50542.1"/>
    <property type="molecule type" value="Genomic_DNA"/>
</dbReference>
<evidence type="ECO:0000256" key="1">
    <source>
        <dbReference type="SAM" id="MobiDB-lite"/>
    </source>
</evidence>
<feature type="region of interest" description="Disordered" evidence="1">
    <location>
        <begin position="172"/>
        <end position="193"/>
    </location>
</feature>
<evidence type="ECO:0000313" key="3">
    <source>
        <dbReference type="Proteomes" id="UP001234989"/>
    </source>
</evidence>
<sequence>MPPTPPLPITQIVEQVPPAQFPPPRSLNRLKAKVLRTILEEKRLSTNGVVDQYPEVWTTIKFHKFGIFTKPRGSYISSWVREFYAKYGKLVPKGKKKANTFKSFNHVIVWGRKAHVPVIVKTDVEVTPTSSINIRRIKAEYMRDEADRRRAAPADTSPVVDVEMLPIEAILPSQASEPTGTPDTSTSAPSGLTVFHPPSVAAASSRHLSPMPCCTI</sequence>
<proteinExistence type="predicted"/>
<evidence type="ECO:0000313" key="2">
    <source>
        <dbReference type="EMBL" id="WMV50542.1"/>
    </source>
</evidence>
<dbReference type="PANTHER" id="PTHR33180">
    <property type="entry name" value="PHOTOSYSTEM II CP43 REACTION CENTER PROTEIN"/>
    <property type="match status" value="1"/>
</dbReference>
<dbReference type="PANTHER" id="PTHR33180:SF31">
    <property type="entry name" value="POLYPROTEIN PROTEIN"/>
    <property type="match status" value="1"/>
</dbReference>
<feature type="compositionally biased region" description="Polar residues" evidence="1">
    <location>
        <begin position="173"/>
        <end position="190"/>
    </location>
</feature>
<accession>A0AAF0UQB2</accession>
<dbReference type="Proteomes" id="UP001234989">
    <property type="component" value="Chromosome 10"/>
</dbReference>
<dbReference type="AlphaFoldDB" id="A0AAF0UQB2"/>
<keyword evidence="3" id="KW-1185">Reference proteome</keyword>
<gene>
    <name evidence="2" type="ORF">MTR67_043927</name>
</gene>